<evidence type="ECO:0000313" key="4">
    <source>
        <dbReference type="Proteomes" id="UP000469724"/>
    </source>
</evidence>
<dbReference type="InterPro" id="IPR050090">
    <property type="entry name" value="Tyrosine_recombinase_XerCD"/>
</dbReference>
<proteinExistence type="predicted"/>
<evidence type="ECO:0000313" key="3">
    <source>
        <dbReference type="EMBL" id="NDY55609.1"/>
    </source>
</evidence>
<name>A0A7K3NK58_9BACT</name>
<reference evidence="3 4" key="1">
    <citation type="submission" date="2020-02" db="EMBL/GenBank/DDBJ databases">
        <title>Comparative genomics of sulfur disproportionating microorganisms.</title>
        <authorList>
            <person name="Ward L.M."/>
            <person name="Bertran E."/>
            <person name="Johnston D.T."/>
        </authorList>
    </citation>
    <scope>NUCLEOTIDE SEQUENCE [LARGE SCALE GENOMIC DNA]</scope>
    <source>
        <strain evidence="3 4">DSM 3696</strain>
    </source>
</reference>
<dbReference type="InterPro" id="IPR011010">
    <property type="entry name" value="DNA_brk_join_enz"/>
</dbReference>
<feature type="domain" description="Tyr recombinase" evidence="2">
    <location>
        <begin position="2"/>
        <end position="182"/>
    </location>
</feature>
<dbReference type="AlphaFoldDB" id="A0A7K3NK58"/>
<dbReference type="InterPro" id="IPR002104">
    <property type="entry name" value="Integrase_catalytic"/>
</dbReference>
<dbReference type="Gene3D" id="1.10.443.10">
    <property type="entry name" value="Intergrase catalytic core"/>
    <property type="match status" value="1"/>
</dbReference>
<accession>A0A7K3NK58</accession>
<dbReference type="PANTHER" id="PTHR30349:SF82">
    <property type="entry name" value="INTEGRASE_RECOMBINASE YOEC-RELATED"/>
    <property type="match status" value="1"/>
</dbReference>
<dbReference type="Proteomes" id="UP000469724">
    <property type="component" value="Unassembled WGS sequence"/>
</dbReference>
<dbReference type="RefSeq" id="WP_163300666.1">
    <property type="nucleotide sequence ID" value="NZ_JAAGRQ010000007.1"/>
</dbReference>
<dbReference type="InterPro" id="IPR013762">
    <property type="entry name" value="Integrase-like_cat_sf"/>
</dbReference>
<keyword evidence="1" id="KW-0233">DNA recombination</keyword>
<dbReference type="GO" id="GO:0015074">
    <property type="term" value="P:DNA integration"/>
    <property type="evidence" value="ECO:0007669"/>
    <property type="project" value="InterPro"/>
</dbReference>
<dbReference type="SUPFAM" id="SSF56349">
    <property type="entry name" value="DNA breaking-rejoining enzymes"/>
    <property type="match status" value="1"/>
</dbReference>
<protein>
    <submittedName>
        <fullName evidence="3">Tyrosine-type recombinase/integrase</fullName>
    </submittedName>
</protein>
<dbReference type="PANTHER" id="PTHR30349">
    <property type="entry name" value="PHAGE INTEGRASE-RELATED"/>
    <property type="match status" value="1"/>
</dbReference>
<dbReference type="EMBL" id="JAAGRQ010000007">
    <property type="protein sequence ID" value="NDY55609.1"/>
    <property type="molecule type" value="Genomic_DNA"/>
</dbReference>
<evidence type="ECO:0000256" key="1">
    <source>
        <dbReference type="ARBA" id="ARBA00023172"/>
    </source>
</evidence>
<keyword evidence="4" id="KW-1185">Reference proteome</keyword>
<organism evidence="3 4">
    <name type="scientific">Desulfolutivibrio sulfodismutans</name>
    <dbReference type="NCBI Taxonomy" id="63561"/>
    <lineage>
        <taxon>Bacteria</taxon>
        <taxon>Pseudomonadati</taxon>
        <taxon>Thermodesulfobacteriota</taxon>
        <taxon>Desulfovibrionia</taxon>
        <taxon>Desulfovibrionales</taxon>
        <taxon>Desulfovibrionaceae</taxon>
        <taxon>Desulfolutivibrio</taxon>
    </lineage>
</organism>
<dbReference type="Pfam" id="PF00589">
    <property type="entry name" value="Phage_integrase"/>
    <property type="match status" value="1"/>
</dbReference>
<dbReference type="PROSITE" id="PS51898">
    <property type="entry name" value="TYR_RECOMBINASE"/>
    <property type="match status" value="1"/>
</dbReference>
<dbReference type="GO" id="GO:0006310">
    <property type="term" value="P:DNA recombination"/>
    <property type="evidence" value="ECO:0007669"/>
    <property type="project" value="UniProtKB-KW"/>
</dbReference>
<evidence type="ECO:0000259" key="2">
    <source>
        <dbReference type="PROSITE" id="PS51898"/>
    </source>
</evidence>
<dbReference type="GO" id="GO:0003677">
    <property type="term" value="F:DNA binding"/>
    <property type="evidence" value="ECO:0007669"/>
    <property type="project" value="InterPro"/>
</dbReference>
<gene>
    <name evidence="3" type="ORF">G3N56_02480</name>
</gene>
<sequence length="185" mass="21396">MRVEPITNPKHIKAIKKLLNDKPRDRLLFIMGTNSGLRAQDILSLKVSDVKGLNVGDRITIKEKKTKKYNVIIINEEVSEALSYFFETINPKDSDYLFKSRKGANYPLTTFRVTRLVQSWVDEINLNINAGAHTLRKTFCYIQRTQFGVPWEVISKRCNHSSPSITRRYLGVKEEEVEQILLNNI</sequence>
<comment type="caution">
    <text evidence="3">The sequence shown here is derived from an EMBL/GenBank/DDBJ whole genome shotgun (WGS) entry which is preliminary data.</text>
</comment>